<proteinExistence type="predicted"/>
<comment type="caution">
    <text evidence="1">The sequence shown here is derived from an EMBL/GenBank/DDBJ whole genome shotgun (WGS) entry which is preliminary data.</text>
</comment>
<dbReference type="AlphaFoldDB" id="A0A9X3EPE9"/>
<evidence type="ECO:0000313" key="2">
    <source>
        <dbReference type="Proteomes" id="UP001150924"/>
    </source>
</evidence>
<name>A0A9X3EPE9_9BACT</name>
<gene>
    <name evidence="1" type="ORF">OV079_15595</name>
</gene>
<keyword evidence="2" id="KW-1185">Reference proteome</keyword>
<reference evidence="1" key="1">
    <citation type="submission" date="2022-11" db="EMBL/GenBank/DDBJ databases">
        <title>Minimal conservation of predation-associated metabolite biosynthetic gene clusters underscores biosynthetic potential of Myxococcota including descriptions for ten novel species: Archangium lansinium sp. nov., Myxococcus landrumus sp. nov., Nannocystis bai.</title>
        <authorList>
            <person name="Ahearne A."/>
            <person name="Stevens C."/>
            <person name="Phillips K."/>
        </authorList>
    </citation>
    <scope>NUCLEOTIDE SEQUENCE</scope>
    <source>
        <strain evidence="1">Na p29</strain>
    </source>
</reference>
<dbReference type="EMBL" id="JAPNKE010000002">
    <property type="protein sequence ID" value="MCY1006954.1"/>
    <property type="molecule type" value="Genomic_DNA"/>
</dbReference>
<protein>
    <submittedName>
        <fullName evidence="1">Uncharacterized protein</fullName>
    </submittedName>
</protein>
<dbReference type="RefSeq" id="WP_267769415.1">
    <property type="nucleotide sequence ID" value="NZ_JAPNKE010000002.1"/>
</dbReference>
<accession>A0A9X3EPE9</accession>
<sequence>MCAAGRCPGDIALALLDACASPRPCDDEVAGDACLYQALAGEAAASLRVEGLVGTRDIDDRVFLRGDGTATWMRSTCDPRDASCRDRKWELPRLCSLRDRAGFLACAAADPADPQCRDVAAWFSECKLAPATCP</sequence>
<evidence type="ECO:0000313" key="1">
    <source>
        <dbReference type="EMBL" id="MCY1006954.1"/>
    </source>
</evidence>
<organism evidence="1 2">
    <name type="scientific">Nannocystis pusilla</name>
    <dbReference type="NCBI Taxonomy" id="889268"/>
    <lineage>
        <taxon>Bacteria</taxon>
        <taxon>Pseudomonadati</taxon>
        <taxon>Myxococcota</taxon>
        <taxon>Polyangia</taxon>
        <taxon>Nannocystales</taxon>
        <taxon>Nannocystaceae</taxon>
        <taxon>Nannocystis</taxon>
    </lineage>
</organism>
<dbReference type="Proteomes" id="UP001150924">
    <property type="component" value="Unassembled WGS sequence"/>
</dbReference>